<keyword evidence="1" id="KW-1133">Transmembrane helix</keyword>
<keyword evidence="1" id="KW-0472">Membrane</keyword>
<gene>
    <name evidence="2" type="ORF">BC643_2180</name>
</gene>
<evidence type="ECO:0000256" key="1">
    <source>
        <dbReference type="SAM" id="Phobius"/>
    </source>
</evidence>
<sequence length="169" mass="19680">MNVAAILKILHVYLLATVKYFLTFPYAMLIGLDFLETLIAVTIGGLTGFYFFYYTSGYLIRFYHQHHETVLHALKNYVKIDLLHLIEKKVEKPTIKINRRMRTIVKLRSKYGFWGIIIMTPALLSLPIGAFLLKKYYSRQKYAVTYMMLSILGWALIFSSIVIIFPKAI</sequence>
<accession>A0A419W8Q4</accession>
<evidence type="ECO:0000313" key="2">
    <source>
        <dbReference type="EMBL" id="RKD91814.1"/>
    </source>
</evidence>
<comment type="caution">
    <text evidence="2">The sequence shown here is derived from an EMBL/GenBank/DDBJ whole genome shotgun (WGS) entry which is preliminary data.</text>
</comment>
<protein>
    <recommendedName>
        <fullName evidence="4">SNARE associated Golgi protein</fullName>
    </recommendedName>
</protein>
<dbReference type="EMBL" id="RAPN01000001">
    <property type="protein sequence ID" value="RKD91814.1"/>
    <property type="molecule type" value="Genomic_DNA"/>
</dbReference>
<dbReference type="OrthoDB" id="1467737at2"/>
<evidence type="ECO:0008006" key="4">
    <source>
        <dbReference type="Google" id="ProtNLM"/>
    </source>
</evidence>
<feature type="transmembrane region" description="Helical" evidence="1">
    <location>
        <begin position="12"/>
        <end position="32"/>
    </location>
</feature>
<keyword evidence="1" id="KW-0812">Transmembrane</keyword>
<dbReference type="Proteomes" id="UP000283387">
    <property type="component" value="Unassembled WGS sequence"/>
</dbReference>
<dbReference type="AlphaFoldDB" id="A0A419W8Q4"/>
<organism evidence="2 3">
    <name type="scientific">Mangrovibacterium diazotrophicum</name>
    <dbReference type="NCBI Taxonomy" id="1261403"/>
    <lineage>
        <taxon>Bacteria</taxon>
        <taxon>Pseudomonadati</taxon>
        <taxon>Bacteroidota</taxon>
        <taxon>Bacteroidia</taxon>
        <taxon>Marinilabiliales</taxon>
        <taxon>Prolixibacteraceae</taxon>
        <taxon>Mangrovibacterium</taxon>
    </lineage>
</organism>
<evidence type="ECO:0000313" key="3">
    <source>
        <dbReference type="Proteomes" id="UP000283387"/>
    </source>
</evidence>
<name>A0A419W8Q4_9BACT</name>
<feature type="transmembrane region" description="Helical" evidence="1">
    <location>
        <begin position="111"/>
        <end position="133"/>
    </location>
</feature>
<feature type="transmembrane region" description="Helical" evidence="1">
    <location>
        <begin position="145"/>
        <end position="165"/>
    </location>
</feature>
<proteinExistence type="predicted"/>
<reference evidence="2 3" key="1">
    <citation type="submission" date="2018-09" db="EMBL/GenBank/DDBJ databases">
        <title>Genomic Encyclopedia of Archaeal and Bacterial Type Strains, Phase II (KMG-II): from individual species to whole genera.</title>
        <authorList>
            <person name="Goeker M."/>
        </authorList>
    </citation>
    <scope>NUCLEOTIDE SEQUENCE [LARGE SCALE GENOMIC DNA]</scope>
    <source>
        <strain evidence="2 3">DSM 27148</strain>
    </source>
</reference>
<keyword evidence="3" id="KW-1185">Reference proteome</keyword>
<feature type="transmembrane region" description="Helical" evidence="1">
    <location>
        <begin position="38"/>
        <end position="60"/>
    </location>
</feature>
<dbReference type="RefSeq" id="WP_120273083.1">
    <property type="nucleotide sequence ID" value="NZ_RAPN01000001.1"/>
</dbReference>